<evidence type="ECO:0000256" key="12">
    <source>
        <dbReference type="ARBA" id="ARBA00023075"/>
    </source>
</evidence>
<dbReference type="GO" id="GO:0015990">
    <property type="term" value="P:electron transport coupled proton transport"/>
    <property type="evidence" value="ECO:0007669"/>
    <property type="project" value="TreeGrafter"/>
</dbReference>
<keyword evidence="4 16" id="KW-0813">Transport</keyword>
<keyword evidence="8" id="KW-1278">Translocase</keyword>
<dbReference type="InterPro" id="IPR018393">
    <property type="entry name" value="NADHpl_OxRdtase_5_subgr"/>
</dbReference>
<feature type="transmembrane region" description="Helical" evidence="16">
    <location>
        <begin position="47"/>
        <end position="69"/>
    </location>
</feature>
<feature type="transmembrane region" description="Helical" evidence="16">
    <location>
        <begin position="177"/>
        <end position="195"/>
    </location>
</feature>
<dbReference type="PANTHER" id="PTHR42829:SF2">
    <property type="entry name" value="NADH-UBIQUINONE OXIDOREDUCTASE CHAIN 5"/>
    <property type="match status" value="1"/>
</dbReference>
<dbReference type="Pfam" id="PF00662">
    <property type="entry name" value="Proton_antipo_N"/>
    <property type="match status" value="1"/>
</dbReference>
<dbReference type="PANTHER" id="PTHR42829">
    <property type="entry name" value="NADH-UBIQUINONE OXIDOREDUCTASE CHAIN 5"/>
    <property type="match status" value="1"/>
</dbReference>
<keyword evidence="9" id="KW-0249">Electron transport</keyword>
<dbReference type="GO" id="GO:0008137">
    <property type="term" value="F:NADH dehydrogenase (ubiquinone) activity"/>
    <property type="evidence" value="ECO:0007669"/>
    <property type="project" value="UniProtKB-EC"/>
</dbReference>
<feature type="transmembrane region" description="Helical" evidence="16">
    <location>
        <begin position="6"/>
        <end position="27"/>
    </location>
</feature>
<feature type="transmembrane region" description="Helical" evidence="16">
    <location>
        <begin position="492"/>
        <end position="511"/>
    </location>
</feature>
<dbReference type="Pfam" id="PF00361">
    <property type="entry name" value="Proton_antipo_M"/>
    <property type="match status" value="1"/>
</dbReference>
<feature type="transmembrane region" description="Helical" evidence="16">
    <location>
        <begin position="247"/>
        <end position="267"/>
    </location>
</feature>
<dbReference type="EC" id="7.1.1.2" evidence="2 16"/>
<dbReference type="GO" id="GO:0003954">
    <property type="term" value="F:NADH dehydrogenase activity"/>
    <property type="evidence" value="ECO:0007669"/>
    <property type="project" value="TreeGrafter"/>
</dbReference>
<protein>
    <recommendedName>
        <fullName evidence="3 16">NADH-ubiquinone oxidoreductase chain 5</fullName>
        <ecNumber evidence="2 16">7.1.1.2</ecNumber>
    </recommendedName>
</protein>
<keyword evidence="13 16" id="KW-0496">Mitochondrion</keyword>
<evidence type="ECO:0000256" key="16">
    <source>
        <dbReference type="RuleBase" id="RU003404"/>
    </source>
</evidence>
<feature type="transmembrane region" description="Helical" evidence="16">
    <location>
        <begin position="89"/>
        <end position="110"/>
    </location>
</feature>
<evidence type="ECO:0000259" key="17">
    <source>
        <dbReference type="Pfam" id="PF00361"/>
    </source>
</evidence>
<geneLocation type="mitochondrion" evidence="20"/>
<dbReference type="GO" id="GO:0042773">
    <property type="term" value="P:ATP synthesis coupled electron transport"/>
    <property type="evidence" value="ECO:0007669"/>
    <property type="project" value="InterPro"/>
</dbReference>
<keyword evidence="5" id="KW-0679">Respiratory chain</keyword>
<keyword evidence="7" id="KW-0999">Mitochondrion inner membrane</keyword>
<keyword evidence="10 16" id="KW-1133">Transmembrane helix</keyword>
<feature type="transmembrane region" description="Helical" evidence="16">
    <location>
        <begin position="413"/>
        <end position="436"/>
    </location>
</feature>
<comment type="similarity">
    <text evidence="16">Belongs to the complex I subunit 5 family.</text>
</comment>
<feature type="transmembrane region" description="Helical" evidence="16">
    <location>
        <begin position="307"/>
        <end position="325"/>
    </location>
</feature>
<accession>A0A516IAK9</accession>
<feature type="transmembrane region" description="Helical" evidence="16">
    <location>
        <begin position="590"/>
        <end position="610"/>
    </location>
</feature>
<evidence type="ECO:0000256" key="1">
    <source>
        <dbReference type="ARBA" id="ARBA00004448"/>
    </source>
</evidence>
<evidence type="ECO:0000256" key="15">
    <source>
        <dbReference type="ARBA" id="ARBA00049551"/>
    </source>
</evidence>
<dbReference type="InterPro" id="IPR001750">
    <property type="entry name" value="ND/Mrp_TM"/>
</dbReference>
<feature type="transmembrane region" description="Helical" evidence="16">
    <location>
        <begin position="463"/>
        <end position="480"/>
    </location>
</feature>
<evidence type="ECO:0000256" key="4">
    <source>
        <dbReference type="ARBA" id="ARBA00022448"/>
    </source>
</evidence>
<dbReference type="InterPro" id="IPR001516">
    <property type="entry name" value="Proton_antipo_N"/>
</dbReference>
<comment type="subcellular location">
    <subcellularLocation>
        <location evidence="1">Mitochondrion inner membrane</location>
        <topology evidence="1">Multi-pass membrane protein</topology>
    </subcellularLocation>
</comment>
<feature type="transmembrane region" description="Helical" evidence="16">
    <location>
        <begin position="145"/>
        <end position="165"/>
    </location>
</feature>
<feature type="transmembrane region" description="Helical" evidence="16">
    <location>
        <begin position="331"/>
        <end position="353"/>
    </location>
</feature>
<evidence type="ECO:0000256" key="9">
    <source>
        <dbReference type="ARBA" id="ARBA00022982"/>
    </source>
</evidence>
<dbReference type="InterPro" id="IPR003945">
    <property type="entry name" value="NU5C-like"/>
</dbReference>
<keyword evidence="14 16" id="KW-0472">Membrane</keyword>
<evidence type="ECO:0000256" key="14">
    <source>
        <dbReference type="ARBA" id="ARBA00023136"/>
    </source>
</evidence>
<dbReference type="AlphaFoldDB" id="A0A516IAK9"/>
<dbReference type="EMBL" id="MK496943">
    <property type="protein sequence ID" value="QDP13147.1"/>
    <property type="molecule type" value="Genomic_DNA"/>
</dbReference>
<comment type="function">
    <text evidence="16">Core subunit of the mitochondrial membrane respiratory chain NADH dehydrogenase (Complex I) which catalyzes electron transfer from NADH through the respiratory chain, using ubiquinone as an electron acceptor. Essential for the catalytic activity and assembly of complex I.</text>
</comment>
<keyword evidence="12 16" id="KW-0830">Ubiquinone</keyword>
<evidence type="ECO:0000256" key="6">
    <source>
        <dbReference type="ARBA" id="ARBA00022692"/>
    </source>
</evidence>
<gene>
    <name evidence="20" type="primary">ND5</name>
</gene>
<dbReference type="NCBIfam" id="TIGR01974">
    <property type="entry name" value="NDH_I_L"/>
    <property type="match status" value="1"/>
</dbReference>
<keyword evidence="6 16" id="KW-0812">Transmembrane</keyword>
<feature type="transmembrane region" description="Helical" evidence="16">
    <location>
        <begin position="122"/>
        <end position="139"/>
    </location>
</feature>
<feature type="transmembrane region" description="Helical" evidence="16">
    <location>
        <begin position="215"/>
        <end position="235"/>
    </location>
</feature>
<evidence type="ECO:0000256" key="3">
    <source>
        <dbReference type="ARBA" id="ARBA00021096"/>
    </source>
</evidence>
<sequence length="612" mass="67785">MHPTPLMMTSSLLIIFALLTYPLLTTFSPNPKPANWAETHVKTAVKLAFFVSLLPLFLFIAEGAETVITNWSWMNTLIFDINISLKFDFYSLIFTPVALYVTWSILEFALWYMHSDPYMNRFFKYLLTFLIAMIILVTANNMFQIFIGWEGVGIMSFLLIGWWYGRADANTAALQAVLYNRVGDIGLIFAMAWMATNLNSWEFQQIFLTTQNLDLTYPLLGLILAATGKSAQFGLHPWLPSAMEGPTPVSALLHSSTMVVAGIFLLIRMSPLMDNNPLILTTCLCLGALTTLFTATCALTQNDIKKIVAFSTSSQLGLMMVTIGLNQPHLAFLHICTHAFFKAMLFLCSGSIIHSLNDEQDIRKMGGMHHLAPFTSSCLTIGSLALTGTPFLAGFFSKDAIIEALNTSHINAWALILTLIATSFTAIYSLRVVFFVSMGHPRFNSLSPINENDPHVINPIKRLAWGSILAGLIITSNIILPKTPVMTMPSSLKLAALIVTIIGLLTALELASLTAKQFTPHPTLPLHHFSNMLGFFPAIIHRLPPKMNLLLGQYIASQMVDQTWLEKSGPKAIYTTNLPLISTTSNLQQGMIKTFLALFFLTFALALLLLKA</sequence>
<name>A0A516IAK9_9GOBI</name>
<reference evidence="20" key="1">
    <citation type="journal article" date="2019" name="J. Zoolog. Syst. Evol. Res.">
        <title>Does your lip stick? Evolutionary aspects of the mouth morphology of the Indo-Pacific clinging goby of the Sicyopterus genus (Teleostei: Gobioidei: Sicydiinae) based on mitogenome phylogeny.</title>
        <authorList>
            <person name="Lord C."/>
            <person name="Bellec L."/>
            <person name="Dettai A."/>
            <person name="Bonillo C."/>
            <person name="Keith P."/>
        </authorList>
    </citation>
    <scope>NUCLEOTIDE SEQUENCE</scope>
    <source>
        <strain evidence="20">SFD</strain>
    </source>
</reference>
<feature type="transmembrane region" description="Helical" evidence="16">
    <location>
        <begin position="374"/>
        <end position="393"/>
    </location>
</feature>
<dbReference type="PRINTS" id="PR01434">
    <property type="entry name" value="NADHDHGNASE5"/>
</dbReference>
<evidence type="ECO:0000313" key="20">
    <source>
        <dbReference type="EMBL" id="QDP13147.1"/>
    </source>
</evidence>
<dbReference type="GO" id="GO:0005743">
    <property type="term" value="C:mitochondrial inner membrane"/>
    <property type="evidence" value="ECO:0007669"/>
    <property type="project" value="UniProtKB-SubCell"/>
</dbReference>
<reference evidence="20" key="2">
    <citation type="submission" date="2019-02" db="EMBL/GenBank/DDBJ databases">
        <authorList>
            <person name="Lord C.A."/>
        </authorList>
    </citation>
    <scope>NUCLEOTIDE SEQUENCE</scope>
    <source>
        <strain evidence="20">SFD</strain>
    </source>
</reference>
<evidence type="ECO:0000259" key="18">
    <source>
        <dbReference type="Pfam" id="PF00662"/>
    </source>
</evidence>
<organism evidence="20">
    <name type="scientific">Sicyopterus franouxi</name>
    <dbReference type="NCBI Taxonomy" id="325681"/>
    <lineage>
        <taxon>Eukaryota</taxon>
        <taxon>Metazoa</taxon>
        <taxon>Chordata</taxon>
        <taxon>Craniata</taxon>
        <taxon>Vertebrata</taxon>
        <taxon>Euteleostomi</taxon>
        <taxon>Actinopterygii</taxon>
        <taxon>Neopterygii</taxon>
        <taxon>Teleostei</taxon>
        <taxon>Neoteleostei</taxon>
        <taxon>Acanthomorphata</taxon>
        <taxon>Gobiaria</taxon>
        <taxon>Gobiiformes</taxon>
        <taxon>Gobioidei</taxon>
        <taxon>Gobiidae</taxon>
        <taxon>Sicydiinae</taxon>
        <taxon>Sicyopterus</taxon>
    </lineage>
</organism>
<evidence type="ECO:0000256" key="10">
    <source>
        <dbReference type="ARBA" id="ARBA00022989"/>
    </source>
</evidence>
<keyword evidence="11 16" id="KW-0520">NAD</keyword>
<evidence type="ECO:0000256" key="5">
    <source>
        <dbReference type="ARBA" id="ARBA00022660"/>
    </source>
</evidence>
<dbReference type="Pfam" id="PF06455">
    <property type="entry name" value="NADH5_C"/>
    <property type="match status" value="1"/>
</dbReference>
<feature type="transmembrane region" description="Helical" evidence="16">
    <location>
        <begin position="279"/>
        <end position="300"/>
    </location>
</feature>
<evidence type="ECO:0000256" key="2">
    <source>
        <dbReference type="ARBA" id="ARBA00012944"/>
    </source>
</evidence>
<evidence type="ECO:0000256" key="13">
    <source>
        <dbReference type="ARBA" id="ARBA00023128"/>
    </source>
</evidence>
<evidence type="ECO:0000256" key="11">
    <source>
        <dbReference type="ARBA" id="ARBA00023027"/>
    </source>
</evidence>
<feature type="domain" description="NADH-Ubiquinone oxidoreductase (complex I) chain 5 N-terminal" evidence="18">
    <location>
        <begin position="73"/>
        <end position="123"/>
    </location>
</feature>
<dbReference type="InterPro" id="IPR010934">
    <property type="entry name" value="NADH_DH_su5_C"/>
</dbReference>
<feature type="domain" description="NADH dehydrogenase subunit 5 C-terminal" evidence="19">
    <location>
        <begin position="428"/>
        <end position="609"/>
    </location>
</feature>
<feature type="domain" description="NADH:quinone oxidoreductase/Mrp antiporter transmembrane" evidence="17">
    <location>
        <begin position="139"/>
        <end position="423"/>
    </location>
</feature>
<proteinExistence type="inferred from homology"/>
<evidence type="ECO:0000256" key="8">
    <source>
        <dbReference type="ARBA" id="ARBA00022967"/>
    </source>
</evidence>
<evidence type="ECO:0000259" key="19">
    <source>
        <dbReference type="Pfam" id="PF06455"/>
    </source>
</evidence>
<comment type="catalytic activity">
    <reaction evidence="15 16">
        <text>a ubiquinone + NADH + 5 H(+)(in) = a ubiquinol + NAD(+) + 4 H(+)(out)</text>
        <dbReference type="Rhea" id="RHEA:29091"/>
        <dbReference type="Rhea" id="RHEA-COMP:9565"/>
        <dbReference type="Rhea" id="RHEA-COMP:9566"/>
        <dbReference type="ChEBI" id="CHEBI:15378"/>
        <dbReference type="ChEBI" id="CHEBI:16389"/>
        <dbReference type="ChEBI" id="CHEBI:17976"/>
        <dbReference type="ChEBI" id="CHEBI:57540"/>
        <dbReference type="ChEBI" id="CHEBI:57945"/>
        <dbReference type="EC" id="7.1.1.2"/>
    </reaction>
</comment>
<evidence type="ECO:0000256" key="7">
    <source>
        <dbReference type="ARBA" id="ARBA00022792"/>
    </source>
</evidence>